<dbReference type="EMBL" id="JAADJZ010000003">
    <property type="protein sequence ID" value="KAF2876662.1"/>
    <property type="molecule type" value="Genomic_DNA"/>
</dbReference>
<keyword evidence="1" id="KW-0175">Coiled coil</keyword>
<evidence type="ECO:0000256" key="1">
    <source>
        <dbReference type="SAM" id="Coils"/>
    </source>
</evidence>
<feature type="compositionally biased region" description="Basic and acidic residues" evidence="2">
    <location>
        <begin position="23"/>
        <end position="61"/>
    </location>
</feature>
<reference evidence="3 4" key="1">
    <citation type="submission" date="2020-01" db="EMBL/GenBank/DDBJ databases">
        <authorList>
            <consortium name="DOE Joint Genome Institute"/>
            <person name="Haridas S."/>
            <person name="Albert R."/>
            <person name="Binder M."/>
            <person name="Bloem J."/>
            <person name="Labutti K."/>
            <person name="Salamov A."/>
            <person name="Andreopoulos B."/>
            <person name="Baker S.E."/>
            <person name="Barry K."/>
            <person name="Bills G."/>
            <person name="Bluhm B.H."/>
            <person name="Cannon C."/>
            <person name="Castanera R."/>
            <person name="Culley D.E."/>
            <person name="Daum C."/>
            <person name="Ezra D."/>
            <person name="Gonzalez J.B."/>
            <person name="Henrissat B."/>
            <person name="Kuo A."/>
            <person name="Liang C."/>
            <person name="Lipzen A."/>
            <person name="Lutzoni F."/>
            <person name="Magnuson J."/>
            <person name="Mondo S."/>
            <person name="Nolan M."/>
            <person name="Ohm R."/>
            <person name="Pangilinan J."/>
            <person name="Park H.-J.H."/>
            <person name="Ramirez L."/>
            <person name="Alfaro M."/>
            <person name="Sun H."/>
            <person name="Tritt A."/>
            <person name="Yoshinaga Y."/>
            <person name="Zwiers L.-H.L."/>
            <person name="Turgeon B.G."/>
            <person name="Goodwin S.B."/>
            <person name="Spatafora J.W."/>
            <person name="Crous P.W."/>
            <person name="Grigoriev I.V."/>
        </authorList>
    </citation>
    <scope>NUCLEOTIDE SEQUENCE [LARGE SCALE GENOMIC DNA]</scope>
    <source>
        <strain evidence="3 4">CBS 611.86</strain>
    </source>
</reference>
<feature type="region of interest" description="Disordered" evidence="2">
    <location>
        <begin position="1"/>
        <end position="87"/>
    </location>
</feature>
<evidence type="ECO:0000313" key="4">
    <source>
        <dbReference type="Proteomes" id="UP000481861"/>
    </source>
</evidence>
<name>A0A7C8MM18_9PLEO</name>
<keyword evidence="4" id="KW-1185">Reference proteome</keyword>
<evidence type="ECO:0000313" key="3">
    <source>
        <dbReference type="EMBL" id="KAF2876662.1"/>
    </source>
</evidence>
<gene>
    <name evidence="3" type="ORF">BDV95DRAFT_561297</name>
</gene>
<evidence type="ECO:0000256" key="2">
    <source>
        <dbReference type="SAM" id="MobiDB-lite"/>
    </source>
</evidence>
<protein>
    <submittedName>
        <fullName evidence="3">Uncharacterized protein</fullName>
    </submittedName>
</protein>
<organism evidence="3 4">
    <name type="scientific">Massariosphaeria phaeospora</name>
    <dbReference type="NCBI Taxonomy" id="100035"/>
    <lineage>
        <taxon>Eukaryota</taxon>
        <taxon>Fungi</taxon>
        <taxon>Dikarya</taxon>
        <taxon>Ascomycota</taxon>
        <taxon>Pezizomycotina</taxon>
        <taxon>Dothideomycetes</taxon>
        <taxon>Pleosporomycetidae</taxon>
        <taxon>Pleosporales</taxon>
        <taxon>Pleosporales incertae sedis</taxon>
        <taxon>Massariosphaeria</taxon>
    </lineage>
</organism>
<accession>A0A7C8MM18</accession>
<proteinExistence type="predicted"/>
<dbReference type="Proteomes" id="UP000481861">
    <property type="component" value="Unassembled WGS sequence"/>
</dbReference>
<dbReference type="AlphaFoldDB" id="A0A7C8MM18"/>
<sequence>MLSLGDSVVASREQSQNQAIKGEVVEQRGKATERANDERKRTKESRRVANRERRDMKKLERGLQGLGLSSESANEHGAQGSRPSRARVYRANPVRTKNERRDRISNDTRKRMEEIARAQGQSVGQFWKSYGKAKKEIKRSRKKANDPTPVLGIHVEQYKVMLKARWEATEAERLRDQEERRKAAEEDAADLQELRQATMFAETNLREEKQHSYEVQEAMAKLEI</sequence>
<feature type="coiled-coil region" evidence="1">
    <location>
        <begin position="161"/>
        <end position="211"/>
    </location>
</feature>
<comment type="caution">
    <text evidence="3">The sequence shown here is derived from an EMBL/GenBank/DDBJ whole genome shotgun (WGS) entry which is preliminary data.</text>
</comment>